<dbReference type="InterPro" id="IPR001452">
    <property type="entry name" value="SH3_domain"/>
</dbReference>
<organism evidence="12 14">
    <name type="scientific">Sipha flava</name>
    <name type="common">yellow sugarcane aphid</name>
    <dbReference type="NCBI Taxonomy" id="143950"/>
    <lineage>
        <taxon>Eukaryota</taxon>
        <taxon>Metazoa</taxon>
        <taxon>Ecdysozoa</taxon>
        <taxon>Arthropoda</taxon>
        <taxon>Hexapoda</taxon>
        <taxon>Insecta</taxon>
        <taxon>Pterygota</taxon>
        <taxon>Neoptera</taxon>
        <taxon>Paraneoptera</taxon>
        <taxon>Hemiptera</taxon>
        <taxon>Sternorrhyncha</taxon>
        <taxon>Aphidomorpha</taxon>
        <taxon>Aphidoidea</taxon>
        <taxon>Aphididae</taxon>
        <taxon>Sipha</taxon>
    </lineage>
</organism>
<dbReference type="CDD" id="cd16750">
    <property type="entry name" value="RING-HC_SH3RF3"/>
    <property type="match status" value="1"/>
</dbReference>
<dbReference type="InterPro" id="IPR001841">
    <property type="entry name" value="Znf_RING"/>
</dbReference>
<dbReference type="Gene3D" id="2.30.30.40">
    <property type="entry name" value="SH3 Domains"/>
    <property type="match status" value="4"/>
</dbReference>
<dbReference type="Pfam" id="PF14604">
    <property type="entry name" value="SH3_9"/>
    <property type="match status" value="1"/>
</dbReference>
<dbReference type="GO" id="GO:0005737">
    <property type="term" value="C:cytoplasm"/>
    <property type="evidence" value="ECO:0007669"/>
    <property type="project" value="TreeGrafter"/>
</dbReference>
<evidence type="ECO:0000256" key="5">
    <source>
        <dbReference type="ARBA" id="ARBA00022833"/>
    </source>
</evidence>
<evidence type="ECO:0000256" key="8">
    <source>
        <dbReference type="PROSITE-ProRule" id="PRU00192"/>
    </source>
</evidence>
<evidence type="ECO:0000313" key="14">
    <source>
        <dbReference type="RefSeq" id="XP_025412683.1"/>
    </source>
</evidence>
<dbReference type="OrthoDB" id="2163411at2759"/>
<dbReference type="CTD" id="36990"/>
<dbReference type="InterPro" id="IPR017907">
    <property type="entry name" value="Znf_RING_CS"/>
</dbReference>
<feature type="domain" description="SH3" evidence="10">
    <location>
        <begin position="762"/>
        <end position="821"/>
    </location>
</feature>
<evidence type="ECO:0000313" key="12">
    <source>
        <dbReference type="Proteomes" id="UP000694846"/>
    </source>
</evidence>
<dbReference type="PANTHER" id="PTHR14167">
    <property type="entry name" value="SH3 DOMAIN-CONTAINING"/>
    <property type="match status" value="1"/>
</dbReference>
<dbReference type="SMART" id="SM00184">
    <property type="entry name" value="RING"/>
    <property type="match status" value="1"/>
</dbReference>
<proteinExistence type="inferred from homology"/>
<sequence length="821" mass="90776">MDEKLLNDLLECSVCLERLDTSSKVLSCQHTFCKKCLDEIVATHKELRCPECRTLVECRVDELPPNVLLMRILEGMKSKSTTVSPPKKPSAVGCSDQRPHKTPKQVPYQRNMFARALYDYSSKEPGDLSFKKGDMIILRQKVDSNWYQGEANGVIGIFPLSYVQVFPTTLPSHIPQCKALYDFKMNKEDDEGCLSFSKGDIITVLRRIDQNWAEGKIATRIGIFPLSFVDLNQIARALMKLSVNSQPTSRIAPPTPEEATPLLPVELSAACQSTNIKSIVTDEAKHVLDNTKVTSENTSSSSSTTTTSTSPNTTSPSDTSSSPTQSPSRAPFVDVATNRSLPTSNPDPPKRHSFTNGIGPLSLGSHLSENNKRHSAENLSQDDIAVFSTPNTNLENKSSQAINGVKDSKLHRHGSLRSHSRPIVTQSLRSKVPIQLPAKHVALYPYKPQKADELELKRGQLYMVTECCQDGWYKGTSLKSNCSGVFPGNYVTPAKISVRLLSSKSNTNSSSVHELKEDQSSSNDCSFQSDIDDNLPLYPPPELPPRSNSPSVHNRVSCWLSEMPSTSRVRSAPSHNIKSVCCKSASPNLSKTTTAPLDKDPITVGANNTDAGVTSIASPSHSLSPDNLAQKRVRKKCFLTNSVMRSFSNMKIRKSPPPMYSMDNPVFDDNTSNNAVVALTQPIHTRSDSCPSKLLNVDAIQRTSEQLPLKVKGNHNFKNEPQPNGSSILIHHRKSHSLDTNNGISIDIKPHDRKIKQQNSRAQQNMCRCIVAYPPNSEYELELRVGDILYVHKIRQDGWYRGTLLRTGKSGLFPSSFVEKI</sequence>
<dbReference type="CDD" id="cd11787">
    <property type="entry name" value="SH3_SH3RF_2"/>
    <property type="match status" value="1"/>
</dbReference>
<feature type="domain" description="SH3" evidence="10">
    <location>
        <begin position="109"/>
        <end position="168"/>
    </location>
</feature>
<dbReference type="FunFam" id="3.30.40.10:FF:000077">
    <property type="entry name" value="E3 ubiquitin-protein ligase SH3RF1 isoform X1"/>
    <property type="match status" value="1"/>
</dbReference>
<dbReference type="RefSeq" id="XP_025412682.1">
    <property type="nucleotide sequence ID" value="XM_025556897.1"/>
</dbReference>
<dbReference type="InterPro" id="IPR013083">
    <property type="entry name" value="Znf_RING/FYVE/PHD"/>
</dbReference>
<gene>
    <name evidence="13 14 15" type="primary">LOC112685116</name>
</gene>
<dbReference type="RefSeq" id="XP_025412684.1">
    <property type="nucleotide sequence ID" value="XM_025556899.1"/>
</dbReference>
<dbReference type="InterPro" id="IPR050384">
    <property type="entry name" value="Endophilin_SH3RF"/>
</dbReference>
<dbReference type="SUPFAM" id="SSF50044">
    <property type="entry name" value="SH3-domain"/>
    <property type="match status" value="4"/>
</dbReference>
<dbReference type="GeneID" id="112685116"/>
<keyword evidence="5" id="KW-0862">Zinc</keyword>
<evidence type="ECO:0000313" key="15">
    <source>
        <dbReference type="RefSeq" id="XP_025412684.1"/>
    </source>
</evidence>
<dbReference type="SUPFAM" id="SSF57850">
    <property type="entry name" value="RING/U-box"/>
    <property type="match status" value="1"/>
</dbReference>
<dbReference type="Gene3D" id="3.30.40.10">
    <property type="entry name" value="Zinc/RING finger domain, C3HC4 (zinc finger)"/>
    <property type="match status" value="1"/>
</dbReference>
<evidence type="ECO:0000259" key="11">
    <source>
        <dbReference type="PROSITE" id="PS50089"/>
    </source>
</evidence>
<feature type="domain" description="SH3" evidence="10">
    <location>
        <begin position="172"/>
        <end position="234"/>
    </location>
</feature>
<dbReference type="RefSeq" id="XP_025412683.1">
    <property type="nucleotide sequence ID" value="XM_025556898.1"/>
</dbReference>
<dbReference type="InterPro" id="IPR036028">
    <property type="entry name" value="SH3-like_dom_sf"/>
</dbReference>
<dbReference type="PANTHER" id="PTHR14167:SF51">
    <property type="entry name" value="RING-TYPE E3 UBIQUITIN TRANSFERASE"/>
    <property type="match status" value="1"/>
</dbReference>
<evidence type="ECO:0000256" key="4">
    <source>
        <dbReference type="ARBA" id="ARBA00022771"/>
    </source>
</evidence>
<dbReference type="PROSITE" id="PS50002">
    <property type="entry name" value="SH3"/>
    <property type="match status" value="4"/>
</dbReference>
<evidence type="ECO:0000256" key="1">
    <source>
        <dbReference type="ARBA" id="ARBA00008649"/>
    </source>
</evidence>
<feature type="region of interest" description="Disordered" evidence="9">
    <location>
        <begin position="79"/>
        <end position="103"/>
    </location>
</feature>
<evidence type="ECO:0000256" key="9">
    <source>
        <dbReference type="SAM" id="MobiDB-lite"/>
    </source>
</evidence>
<feature type="region of interest" description="Disordered" evidence="9">
    <location>
        <begin position="290"/>
        <end position="383"/>
    </location>
</feature>
<protein>
    <submittedName>
        <fullName evidence="13 14">E3 ubiquitin-protein ligase SH3RF1 isoform X1</fullName>
    </submittedName>
</protein>
<dbReference type="PRINTS" id="PR00452">
    <property type="entry name" value="SH3DOMAIN"/>
</dbReference>
<keyword evidence="6" id="KW-0832">Ubl conjugation</keyword>
<name>A0A8B8FQ90_9HEMI</name>
<dbReference type="SMART" id="SM00326">
    <property type="entry name" value="SH3"/>
    <property type="match status" value="4"/>
</dbReference>
<dbReference type="PROSITE" id="PS50089">
    <property type="entry name" value="ZF_RING_2"/>
    <property type="match status" value="1"/>
</dbReference>
<dbReference type="AlphaFoldDB" id="A0A8B8FQ90"/>
<evidence type="ECO:0000256" key="6">
    <source>
        <dbReference type="ARBA" id="ARBA00022843"/>
    </source>
</evidence>
<comment type="similarity">
    <text evidence="1">Belongs to the SH3RF family.</text>
</comment>
<evidence type="ECO:0000256" key="3">
    <source>
        <dbReference type="ARBA" id="ARBA00022723"/>
    </source>
</evidence>
<keyword evidence="2 8" id="KW-0728">SH3 domain</keyword>
<evidence type="ECO:0000256" key="2">
    <source>
        <dbReference type="ARBA" id="ARBA00022443"/>
    </source>
</evidence>
<dbReference type="PROSITE" id="PS00518">
    <property type="entry name" value="ZF_RING_1"/>
    <property type="match status" value="1"/>
</dbReference>
<dbReference type="CDD" id="cd11786">
    <property type="entry name" value="SH3_SH3RF_1"/>
    <property type="match status" value="1"/>
</dbReference>
<feature type="compositionally biased region" description="Polar residues" evidence="9">
    <location>
        <begin position="520"/>
        <end position="529"/>
    </location>
</feature>
<dbReference type="Proteomes" id="UP000694846">
    <property type="component" value="Unplaced"/>
</dbReference>
<keyword evidence="12" id="KW-1185">Reference proteome</keyword>
<feature type="domain" description="SH3" evidence="10">
    <location>
        <begin position="435"/>
        <end position="496"/>
    </location>
</feature>
<feature type="compositionally biased region" description="Low complexity" evidence="9">
    <location>
        <begin position="294"/>
        <end position="328"/>
    </location>
</feature>
<dbReference type="Pfam" id="PF00018">
    <property type="entry name" value="SH3_1"/>
    <property type="match status" value="3"/>
</dbReference>
<dbReference type="Pfam" id="PF13923">
    <property type="entry name" value="zf-C3HC4_2"/>
    <property type="match status" value="1"/>
</dbReference>
<dbReference type="GO" id="GO:0008270">
    <property type="term" value="F:zinc ion binding"/>
    <property type="evidence" value="ECO:0007669"/>
    <property type="project" value="UniProtKB-KW"/>
</dbReference>
<feature type="region of interest" description="Disordered" evidence="9">
    <location>
        <begin position="507"/>
        <end position="551"/>
    </location>
</feature>
<dbReference type="InterPro" id="IPR028502">
    <property type="entry name" value="SH3RF3_RING-HC_Zfn"/>
</dbReference>
<accession>A0A8B8FQ90</accession>
<keyword evidence="3" id="KW-0479">Metal-binding</keyword>
<evidence type="ECO:0000259" key="10">
    <source>
        <dbReference type="PROSITE" id="PS50002"/>
    </source>
</evidence>
<keyword evidence="4 7" id="KW-0863">Zinc-finger</keyword>
<reference evidence="13 14" key="1">
    <citation type="submission" date="2025-04" db="UniProtKB">
        <authorList>
            <consortium name="RefSeq"/>
        </authorList>
    </citation>
    <scope>IDENTIFICATION</scope>
    <source>
        <tissue evidence="13 14">Whole body</tissue>
    </source>
</reference>
<feature type="domain" description="RING-type" evidence="11">
    <location>
        <begin position="12"/>
        <end position="53"/>
    </location>
</feature>
<evidence type="ECO:0000313" key="13">
    <source>
        <dbReference type="RefSeq" id="XP_025412682.1"/>
    </source>
</evidence>
<dbReference type="PRINTS" id="PR00499">
    <property type="entry name" value="P67PHOX"/>
</dbReference>
<evidence type="ECO:0000256" key="7">
    <source>
        <dbReference type="PROSITE-ProRule" id="PRU00175"/>
    </source>
</evidence>